<dbReference type="InterPro" id="IPR008948">
    <property type="entry name" value="L-Aspartase-like"/>
</dbReference>
<comment type="caution">
    <text evidence="2">The sequence shown here is derived from an EMBL/GenBank/DDBJ whole genome shotgun (WGS) entry which is preliminary data.</text>
</comment>
<dbReference type="InterPro" id="IPR001106">
    <property type="entry name" value="Aromatic_Lyase"/>
</dbReference>
<reference evidence="2" key="1">
    <citation type="submission" date="2020-06" db="EMBL/GenBank/DDBJ databases">
        <title>Paenibacillus sp. nov., isolated from soil.</title>
        <authorList>
            <person name="Seo Y.L."/>
        </authorList>
    </citation>
    <scope>NUCLEOTIDE SEQUENCE [LARGE SCALE GENOMIC DNA]</scope>
    <source>
        <strain evidence="2">JW14</strain>
    </source>
</reference>
<dbReference type="CDD" id="cd00332">
    <property type="entry name" value="PAL-HAL"/>
    <property type="match status" value="1"/>
</dbReference>
<dbReference type="PANTHER" id="PTHR10362">
    <property type="entry name" value="HISTIDINE AMMONIA-LYASE"/>
    <property type="match status" value="1"/>
</dbReference>
<protein>
    <submittedName>
        <fullName evidence="2">Aromatic amino acid lyase</fullName>
    </submittedName>
</protein>
<evidence type="ECO:0000256" key="1">
    <source>
        <dbReference type="ARBA" id="ARBA00023239"/>
    </source>
</evidence>
<evidence type="ECO:0000313" key="2">
    <source>
        <dbReference type="EMBL" id="NUU62224.1"/>
    </source>
</evidence>
<dbReference type="EMBL" id="JABWCS010000213">
    <property type="protein sequence ID" value="NUU62224.1"/>
    <property type="molecule type" value="Genomic_DNA"/>
</dbReference>
<keyword evidence="3" id="KW-1185">Reference proteome</keyword>
<keyword evidence="1 2" id="KW-0456">Lyase</keyword>
<evidence type="ECO:0000313" key="3">
    <source>
        <dbReference type="Proteomes" id="UP000564806"/>
    </source>
</evidence>
<dbReference type="RefSeq" id="WP_175372715.1">
    <property type="nucleotide sequence ID" value="NZ_JABWCS010000213.1"/>
</dbReference>
<gene>
    <name evidence="2" type="ORF">HPT30_17915</name>
</gene>
<organism evidence="2 3">
    <name type="scientific">Paenibacillus agri</name>
    <dbReference type="NCBI Taxonomy" id="2744309"/>
    <lineage>
        <taxon>Bacteria</taxon>
        <taxon>Bacillati</taxon>
        <taxon>Bacillota</taxon>
        <taxon>Bacilli</taxon>
        <taxon>Bacillales</taxon>
        <taxon>Paenibacillaceae</taxon>
        <taxon>Paenibacillus</taxon>
    </lineage>
</organism>
<dbReference type="Proteomes" id="UP000564806">
    <property type="component" value="Unassembled WGS sequence"/>
</dbReference>
<dbReference type="InterPro" id="IPR024083">
    <property type="entry name" value="Fumarase/histidase_N"/>
</dbReference>
<accession>A0A850ESF8</accession>
<dbReference type="Pfam" id="PF00221">
    <property type="entry name" value="Lyase_aromatic"/>
    <property type="match status" value="1"/>
</dbReference>
<dbReference type="AlphaFoldDB" id="A0A850ESF8"/>
<name>A0A850ESF8_9BACL</name>
<proteinExistence type="predicted"/>
<dbReference type="Gene3D" id="1.20.200.10">
    <property type="entry name" value="Fumarase/aspartase (Central domain)"/>
    <property type="match status" value="1"/>
</dbReference>
<dbReference type="Gene3D" id="1.10.275.10">
    <property type="entry name" value="Fumarase/aspartase (N-terminal domain)"/>
    <property type="match status" value="1"/>
</dbReference>
<dbReference type="SUPFAM" id="SSF48557">
    <property type="entry name" value="L-aspartase-like"/>
    <property type="match status" value="1"/>
</dbReference>
<dbReference type="GO" id="GO:0016841">
    <property type="term" value="F:ammonia-lyase activity"/>
    <property type="evidence" value="ECO:0007669"/>
    <property type="project" value="UniProtKB-ARBA"/>
</dbReference>
<sequence length="534" mass="57398">MPEDTAVFGTVTTGDHGVGSHSVNGINHLILDGDSLSIEDVDGVARQRRPVVIAAEARERLEAARKVIFELAAEGVPVYGLNRGVGWNKDKIIDSGYFEAYNRNLLLSHSAGVQPDAPEEVVRAVMLARLNGLLAGATGAQPEIAERYAEFLNLGIHPVLPLRGSVGAADITTISHIGLAMIGEGEVDVAGRRLPALEALAAAGLAPLSLGPKDGLAIVSSNALSAGNGALALVEIRDLLEAADYVYALSLEAIRGNISPLDESVHRKRPFPGQLGSLSQVRAALKNSDLWSGFNPESLQDPLSFRDACQIHGAARDALDYTRQQLEIHLNSSDDNPCVLTEERRILSCANYDPVTWTLGFEMLGSALHHVSKSSCYRMIKLGDPGFTGLSRFLTADPSRSIGFCTVQKTAASLDAEIRHLSNPVSADYMSLAGDIEDHAANSPYVVSKLREIADRLAYILAIEALHAAQAIDLRGGLRLGEGTGAGYELLRSEIPFLSEDRNQTVDIERAYHLFKDGKWLNAVKNKLSNHINN</sequence>